<dbReference type="Gene3D" id="3.20.20.300">
    <property type="entry name" value="Glycoside hydrolase, family 3, N-terminal domain"/>
    <property type="match status" value="1"/>
</dbReference>
<evidence type="ECO:0000256" key="1">
    <source>
        <dbReference type="ARBA" id="ARBA00005336"/>
    </source>
</evidence>
<keyword evidence="2 5" id="KW-0378">Hydrolase</keyword>
<feature type="domain" description="Glycoside hydrolase family 3 N-terminal" evidence="4">
    <location>
        <begin position="10"/>
        <end position="332"/>
    </location>
</feature>
<organism evidence="5 6">
    <name type="scientific">Parablautia muri</name>
    <dbReference type="NCBI Taxonomy" id="2320879"/>
    <lineage>
        <taxon>Bacteria</taxon>
        <taxon>Bacillati</taxon>
        <taxon>Bacillota</taxon>
        <taxon>Clostridia</taxon>
        <taxon>Lachnospirales</taxon>
        <taxon>Lachnospiraceae</taxon>
        <taxon>Parablautia</taxon>
    </lineage>
</organism>
<comment type="similarity">
    <text evidence="1">Belongs to the glycosyl hydrolase 3 family.</text>
</comment>
<dbReference type="InterPro" id="IPR050226">
    <property type="entry name" value="NagZ_Beta-hexosaminidase"/>
</dbReference>
<dbReference type="Gene3D" id="3.40.50.1700">
    <property type="entry name" value="Glycoside hydrolase family 3 C-terminal domain"/>
    <property type="match status" value="1"/>
</dbReference>
<dbReference type="GO" id="GO:0009254">
    <property type="term" value="P:peptidoglycan turnover"/>
    <property type="evidence" value="ECO:0007669"/>
    <property type="project" value="TreeGrafter"/>
</dbReference>
<dbReference type="InterPro" id="IPR036962">
    <property type="entry name" value="Glyco_hydro_3_N_sf"/>
</dbReference>
<dbReference type="GO" id="GO:0004563">
    <property type="term" value="F:beta-N-acetylhexosaminidase activity"/>
    <property type="evidence" value="ECO:0007669"/>
    <property type="project" value="UniProtKB-EC"/>
</dbReference>
<dbReference type="OrthoDB" id="9805821at2"/>
<evidence type="ECO:0000256" key="2">
    <source>
        <dbReference type="ARBA" id="ARBA00022801"/>
    </source>
</evidence>
<keyword evidence="3 5" id="KW-0326">Glycosidase</keyword>
<dbReference type="InterPro" id="IPR036881">
    <property type="entry name" value="Glyco_hydro_3_C_sf"/>
</dbReference>
<dbReference type="SUPFAM" id="SSF51445">
    <property type="entry name" value="(Trans)glycosidases"/>
    <property type="match status" value="1"/>
</dbReference>
<evidence type="ECO:0000259" key="4">
    <source>
        <dbReference type="Pfam" id="PF00933"/>
    </source>
</evidence>
<comment type="caution">
    <text evidence="5">The sequence shown here is derived from an EMBL/GenBank/DDBJ whole genome shotgun (WGS) entry which is preliminary data.</text>
</comment>
<protein>
    <submittedName>
        <fullName evidence="5">Beta-N-acetylhexosaminidase</fullName>
        <ecNumber evidence="5">3.2.1.52</ecNumber>
    </submittedName>
</protein>
<dbReference type="AlphaFoldDB" id="A0A9X5BD48"/>
<dbReference type="PANTHER" id="PTHR30480">
    <property type="entry name" value="BETA-HEXOSAMINIDASE-RELATED"/>
    <property type="match status" value="1"/>
</dbReference>
<proteinExistence type="inferred from homology"/>
<evidence type="ECO:0000313" key="6">
    <source>
        <dbReference type="Proteomes" id="UP001154420"/>
    </source>
</evidence>
<keyword evidence="6" id="KW-1185">Reference proteome</keyword>
<dbReference type="EMBL" id="QZDT01000002">
    <property type="protein sequence ID" value="NBJ91566.1"/>
    <property type="molecule type" value="Genomic_DNA"/>
</dbReference>
<dbReference type="PRINTS" id="PR00133">
    <property type="entry name" value="GLHYDRLASE3"/>
</dbReference>
<reference evidence="5" key="1">
    <citation type="submission" date="2018-09" db="EMBL/GenBank/DDBJ databases">
        <title>Murine metabolic-syndrome-specific gut microbial biobank.</title>
        <authorList>
            <person name="Liu C."/>
        </authorList>
    </citation>
    <scope>NUCLEOTIDE SEQUENCE</scope>
    <source>
        <strain evidence="5">D42-62</strain>
    </source>
</reference>
<gene>
    <name evidence="5" type="ORF">D5281_02910</name>
</gene>
<dbReference type="GO" id="GO:0005975">
    <property type="term" value="P:carbohydrate metabolic process"/>
    <property type="evidence" value="ECO:0007669"/>
    <property type="project" value="InterPro"/>
</dbReference>
<dbReference type="InterPro" id="IPR017853">
    <property type="entry name" value="GH"/>
</dbReference>
<name>A0A9X5BD48_9FIRM</name>
<dbReference type="InterPro" id="IPR001764">
    <property type="entry name" value="Glyco_hydro_3_N"/>
</dbReference>
<dbReference type="EC" id="3.2.1.52" evidence="5"/>
<evidence type="ECO:0000256" key="3">
    <source>
        <dbReference type="ARBA" id="ARBA00023295"/>
    </source>
</evidence>
<sequence length="520" mass="57420">MEKTVEQMSLREKIGQCFSVGFPGTELTEEYSDFLKEFQVGNLILFGENIESGEQLSELCSTLRQQVLENTQIAPFIMIDQEGGAIVRLSDDLVNVPGAMATAASQNPENAYAAGQLTGRQLRRLGINFDLAPVMDINCNRNNPVIGIRSYGDEPGQVGTYAMKMAKGLISEKVLACAKHFPGHGDTAQDSHLSLPIVDKPMEQLEKTELRPFREAVDMGIPAVMSAHILFPALEPEKIPATMSEKILTGLLRKTYGFQGIILSDCMEMGAIKKYYGTANGVVKALGAGVNIVLISHTPSAAKEAIEAVEKAVGEGALLEEVIDASVKRILALKKVYAEKEDRDGRLVLEEDKQKAYRLLKETITPVTMPFGKTPKAGENPFFAGCYAYRITLAANMENKTLSFPEWMERKLGGTSCIFSPNPQEEEICRIVEKAKGHSSIVIGTYNGHLQKGQIKLIERLSKLDTPVTVFALRNPYDLKDLPQNVTAIVMWEYSVRSFQAALEILKGEWMPKGQMPIRW</sequence>
<dbReference type="NCBIfam" id="NF003740">
    <property type="entry name" value="PRK05337.1"/>
    <property type="match status" value="1"/>
</dbReference>
<evidence type="ECO:0000313" key="5">
    <source>
        <dbReference type="EMBL" id="NBJ91566.1"/>
    </source>
</evidence>
<dbReference type="Pfam" id="PF00933">
    <property type="entry name" value="Glyco_hydro_3"/>
    <property type="match status" value="1"/>
</dbReference>
<dbReference type="Proteomes" id="UP001154420">
    <property type="component" value="Unassembled WGS sequence"/>
</dbReference>
<dbReference type="PANTHER" id="PTHR30480:SF16">
    <property type="entry name" value="GLYCOSIDE HYDROLASE FAMILY 3 DOMAIN PROTEIN"/>
    <property type="match status" value="1"/>
</dbReference>
<dbReference type="SUPFAM" id="SSF52279">
    <property type="entry name" value="Beta-D-glucan exohydrolase, C-terminal domain"/>
    <property type="match status" value="1"/>
</dbReference>
<dbReference type="RefSeq" id="WP_160558642.1">
    <property type="nucleotide sequence ID" value="NZ_QZDT01000002.1"/>
</dbReference>
<accession>A0A9X5BD48</accession>